<gene>
    <name evidence="5" type="ORF">g.16400</name>
</gene>
<dbReference type="Pfam" id="PF13891">
    <property type="entry name" value="zf-C3HC3H_KANSL2"/>
    <property type="match status" value="1"/>
</dbReference>
<dbReference type="PANTHER" id="PTHR16198">
    <property type="match status" value="1"/>
</dbReference>
<dbReference type="AlphaFoldDB" id="A0A1B6JZQ4"/>
<sequence length="695" mass="77327">MQDALSQDMFNLGGISSSRCNGHIPVSSAGKAPKRDRKGCKKGKIEAIMKNNLVSSKARVRLQTAAVVKKLKPVQSVSNHIIKPGTVIKSEYIDSDDPYTFTETEPQVLSLYPGGNNLTLSRKLVPLVSNRSNQLVVNKSGVNMVCMDRNSDMGKVKTLAERLTTQGGQTIELPSRPFIKVNKVVQNLEGSSKTMNRLQADIARNKIMGKRKKMVVNNQSGSVWGERDVKTEPNGHANSPVFANVSIPAKRTHRQTTWQRERKSRHEALQRIQQTQQRAWDLTHDLYPLGLELSDSEGEGEKDEDGRGVFQRHWFMGCVSGGGGGREARLAQVAGELRRRVCQVWRGLERSRFPQPELVSSVLDAAQSHPVSTALLLHPRLKFPSKQSRAKVSMLAPQKCSLDCDQIALPCTRHCAQHIMYNVDQLLFQHCTAKFTDNTQCCAPVFDITHHHPLCPKHASAYDNVMKAHSEGKPKKSQRKKSKPAALTRSTKRGKKKKKPRPSTSSDFTEVEMPEIEIKTEVEQILVDESGTCINNMDQIMLHSSPGSEVFLTDAAPLPQGEVQVQLEDAVEVVSDEVLAIASMDPTELVTQASRLLEEHDITSMLNQIPADAFTDIFLEDKNGEYEPTREQTEGLERALEEVDKEVRSLERMTRSLPLPCLPIDPINLLDDVGGYVTYPNGFTSVAQASDLRHT</sequence>
<evidence type="ECO:0000313" key="5">
    <source>
        <dbReference type="EMBL" id="JAT04364.1"/>
    </source>
</evidence>
<dbReference type="InterPro" id="IPR025927">
    <property type="entry name" value="Znf_KANL2-like"/>
</dbReference>
<dbReference type="PANTHER" id="PTHR16198:SF2">
    <property type="entry name" value="INO80 COMPLEX SUBUNIT D"/>
    <property type="match status" value="1"/>
</dbReference>
<feature type="compositionally biased region" description="Basic residues" evidence="3">
    <location>
        <begin position="490"/>
        <end position="501"/>
    </location>
</feature>
<proteinExistence type="predicted"/>
<organism evidence="5">
    <name type="scientific">Homalodisca liturata</name>
    <dbReference type="NCBI Taxonomy" id="320908"/>
    <lineage>
        <taxon>Eukaryota</taxon>
        <taxon>Metazoa</taxon>
        <taxon>Ecdysozoa</taxon>
        <taxon>Arthropoda</taxon>
        <taxon>Hexapoda</taxon>
        <taxon>Insecta</taxon>
        <taxon>Pterygota</taxon>
        <taxon>Neoptera</taxon>
        <taxon>Paraneoptera</taxon>
        <taxon>Hemiptera</taxon>
        <taxon>Auchenorrhyncha</taxon>
        <taxon>Membracoidea</taxon>
        <taxon>Cicadellidae</taxon>
        <taxon>Cicadellinae</taxon>
        <taxon>Proconiini</taxon>
        <taxon>Homalodisca</taxon>
    </lineage>
</organism>
<evidence type="ECO:0000256" key="1">
    <source>
        <dbReference type="ARBA" id="ARBA00004123"/>
    </source>
</evidence>
<feature type="region of interest" description="Disordered" evidence="3">
    <location>
        <begin position="467"/>
        <end position="512"/>
    </location>
</feature>
<feature type="domain" description="KANL2-like probable zinc-finger" evidence="4">
    <location>
        <begin position="403"/>
        <end position="459"/>
    </location>
</feature>
<protein>
    <recommendedName>
        <fullName evidence="4">KANL2-like probable zinc-finger domain-containing protein</fullName>
    </recommendedName>
</protein>
<comment type="subcellular location">
    <subcellularLocation>
        <location evidence="1">Nucleus</location>
    </subcellularLocation>
</comment>
<accession>A0A1B6JZQ4</accession>
<evidence type="ECO:0000259" key="4">
    <source>
        <dbReference type="Pfam" id="PF13891"/>
    </source>
</evidence>
<dbReference type="EMBL" id="GECU01003343">
    <property type="protein sequence ID" value="JAT04364.1"/>
    <property type="molecule type" value="Transcribed_RNA"/>
</dbReference>
<name>A0A1B6JZQ4_9HEMI</name>
<evidence type="ECO:0000256" key="2">
    <source>
        <dbReference type="ARBA" id="ARBA00023242"/>
    </source>
</evidence>
<reference evidence="5" key="1">
    <citation type="submission" date="2015-11" db="EMBL/GenBank/DDBJ databases">
        <title>De novo transcriptome assembly of four potential Pierce s Disease insect vectors from Arizona vineyards.</title>
        <authorList>
            <person name="Tassone E.E."/>
        </authorList>
    </citation>
    <scope>NUCLEOTIDE SEQUENCE</scope>
</reference>
<keyword evidence="2" id="KW-0539">Nucleus</keyword>
<evidence type="ECO:0000256" key="3">
    <source>
        <dbReference type="SAM" id="MobiDB-lite"/>
    </source>
</evidence>
<dbReference type="GO" id="GO:0005634">
    <property type="term" value="C:nucleus"/>
    <property type="evidence" value="ECO:0007669"/>
    <property type="project" value="UniProtKB-SubCell"/>
</dbReference>